<organism evidence="2 3">
    <name type="scientific">Spirulina subsalsa FACHB-351</name>
    <dbReference type="NCBI Taxonomy" id="234711"/>
    <lineage>
        <taxon>Bacteria</taxon>
        <taxon>Bacillati</taxon>
        <taxon>Cyanobacteriota</taxon>
        <taxon>Cyanophyceae</taxon>
        <taxon>Spirulinales</taxon>
        <taxon>Spirulinaceae</taxon>
        <taxon>Spirulina</taxon>
    </lineage>
</organism>
<keyword evidence="1" id="KW-1133">Transmembrane helix</keyword>
<gene>
    <name evidence="2" type="ORF">K4A83_18700</name>
</gene>
<evidence type="ECO:0000313" key="3">
    <source>
        <dbReference type="Proteomes" id="UP001526426"/>
    </source>
</evidence>
<evidence type="ECO:0000313" key="2">
    <source>
        <dbReference type="EMBL" id="MCW6038288.1"/>
    </source>
</evidence>
<evidence type="ECO:0000256" key="1">
    <source>
        <dbReference type="SAM" id="Phobius"/>
    </source>
</evidence>
<dbReference type="Proteomes" id="UP001526426">
    <property type="component" value="Unassembled WGS sequence"/>
</dbReference>
<proteinExistence type="predicted"/>
<keyword evidence="1" id="KW-0812">Transmembrane</keyword>
<keyword evidence="3" id="KW-1185">Reference proteome</keyword>
<accession>A0ABT3L9U7</accession>
<name>A0ABT3L9U7_9CYAN</name>
<dbReference type="RefSeq" id="WP_265266192.1">
    <property type="nucleotide sequence ID" value="NZ_JAIHOM010000123.1"/>
</dbReference>
<protein>
    <submittedName>
        <fullName evidence="2">Uncharacterized protein</fullName>
    </submittedName>
</protein>
<feature type="transmembrane region" description="Helical" evidence="1">
    <location>
        <begin position="12"/>
        <end position="30"/>
    </location>
</feature>
<comment type="caution">
    <text evidence="2">The sequence shown here is derived from an EMBL/GenBank/DDBJ whole genome shotgun (WGS) entry which is preliminary data.</text>
</comment>
<keyword evidence="1" id="KW-0472">Membrane</keyword>
<sequence>MIEDRQTGDSTALLGLGALVAGTIVLPAAAKFGKPVLKGIIKSGLSLYQEAKVTPAPKSARSASRSVS</sequence>
<dbReference type="EMBL" id="JAIHOM010000123">
    <property type="protein sequence ID" value="MCW6038288.1"/>
    <property type="molecule type" value="Genomic_DNA"/>
</dbReference>
<reference evidence="2 3" key="1">
    <citation type="submission" date="2021-08" db="EMBL/GenBank/DDBJ databases">
        <title>Draft genome sequence of Spirulina subsalsa with high tolerance to salinity and hype-accumulation of phycocyanin.</title>
        <authorList>
            <person name="Pei H."/>
            <person name="Jiang L."/>
        </authorList>
    </citation>
    <scope>NUCLEOTIDE SEQUENCE [LARGE SCALE GENOMIC DNA]</scope>
    <source>
        <strain evidence="2 3">FACHB-351</strain>
    </source>
</reference>